<keyword evidence="9" id="KW-1185">Reference proteome</keyword>
<dbReference type="Gene3D" id="3.50.4.10">
    <property type="entry name" value="Hepatocyte Growth Factor"/>
    <property type="match status" value="1"/>
</dbReference>
<keyword evidence="3" id="KW-0732">Signal</keyword>
<dbReference type="InterPro" id="IPR002889">
    <property type="entry name" value="WSC_carb-bd"/>
</dbReference>
<sequence length="808" mass="90731">MQAIRRKTKKIRRKVVMSRKIIAFLLCVVFYCIGSGWSYAVQFKSSPAEVKRLIAQLEDELQRLQRGEKGVGGYAKYGFQCPKELLRGDLLIDQYFDSRARISVLKKELEVLNQLLSLLTSSTSSPSSTSFGSLTGRNLGCFKDQGDPYGLNGRDLAAFGFGSDQMTPDLCMRECARRGYRYAGVQYSSQCFCGNSYGKYGPAINCNMKCTGDENQICGGNWANSIYDVAGLNVPKIHYGDGVEANIDRPGLDYKSFNLPYPDYKLCQDACENAPECKAWTYVKPYTIQGPYARCWLKNAVPNPVRNKHCISGVKRGTHISQNPPSLRDNYIGCFKDQGDPYGTQGRDLDKKIVSASDMSVEKCISICRSSGYRYAGVQYGSQCFCDNDYGLFGPANNCDMKCSGNPNEICGGFWANSVYATGVYNTGTKNENFPGSNNHLPQTFRDDFNSFNSAVWEAYEWKTLRRVKNGSSLVRNGVLDLACNRVDQSPFISSKPILINAGEVFTLRRRVKVHYANNYFEGGIWFYQTDGSNVQMPANRAAWLSAFGRGLFQVTYYNYFYEKPGVRQYVPAKHGFVLSGANWRQLGNYGVLQPIWDQWFVEEIVYDPETATVRYRVNGQEITAKSAPLNSPYIRFIMHSYGWYTGHDIQVDWVEWSVRPRNQADIGAGPVMIDTTSMFDDNSHVGGSGAIITKVIIATRKLPSGEPAPGTVTDNLPAGNSPFYLFVYYTGARPTDRIGVKWFWRPFGSPKEELLFDKDNGKLPKRDGVFSAKISLDNGTFPDGEYHLIFSVNGKQVFEKYFTIGRK</sequence>
<evidence type="ECO:0000256" key="2">
    <source>
        <dbReference type="ARBA" id="ARBA00022692"/>
    </source>
</evidence>
<dbReference type="RefSeq" id="WP_068542594.1">
    <property type="nucleotide sequence ID" value="NZ_LSFI01000034.1"/>
</dbReference>
<protein>
    <recommendedName>
        <fullName evidence="7">WSC domain-containing protein</fullName>
    </recommendedName>
</protein>
<evidence type="ECO:0000256" key="1">
    <source>
        <dbReference type="ARBA" id="ARBA00004167"/>
    </source>
</evidence>
<keyword evidence="5" id="KW-0472">Membrane</keyword>
<dbReference type="GO" id="GO:0005886">
    <property type="term" value="C:plasma membrane"/>
    <property type="evidence" value="ECO:0007669"/>
    <property type="project" value="TreeGrafter"/>
</dbReference>
<keyword evidence="6" id="KW-0325">Glycoprotein</keyword>
<evidence type="ECO:0000256" key="4">
    <source>
        <dbReference type="ARBA" id="ARBA00022989"/>
    </source>
</evidence>
<evidence type="ECO:0000256" key="6">
    <source>
        <dbReference type="ARBA" id="ARBA00023180"/>
    </source>
</evidence>
<evidence type="ECO:0000256" key="5">
    <source>
        <dbReference type="ARBA" id="ARBA00023136"/>
    </source>
</evidence>
<dbReference type="Pfam" id="PF01822">
    <property type="entry name" value="WSC"/>
    <property type="match status" value="2"/>
</dbReference>
<dbReference type="Proteomes" id="UP000076964">
    <property type="component" value="Unassembled WGS sequence"/>
</dbReference>
<evidence type="ECO:0000259" key="7">
    <source>
        <dbReference type="PROSITE" id="PS51212"/>
    </source>
</evidence>
<comment type="subcellular location">
    <subcellularLocation>
        <location evidence="1">Membrane</location>
        <topology evidence="1">Single-pass membrane protein</topology>
    </subcellularLocation>
</comment>
<gene>
    <name evidence="8" type="ORF">TH606_07695</name>
</gene>
<dbReference type="PROSITE" id="PS51212">
    <property type="entry name" value="WSC"/>
    <property type="match status" value="2"/>
</dbReference>
<dbReference type="OrthoDB" id="9178925at2"/>
<accession>A0A177E7S8</accession>
<dbReference type="SMART" id="SM00321">
    <property type="entry name" value="WSC"/>
    <property type="match status" value="2"/>
</dbReference>
<dbReference type="AlphaFoldDB" id="A0A177E7S8"/>
<feature type="domain" description="WSC" evidence="7">
    <location>
        <begin position="135"/>
        <end position="230"/>
    </location>
</feature>
<keyword evidence="2" id="KW-0812">Transmembrane</keyword>
<dbReference type="EMBL" id="LSFI01000034">
    <property type="protein sequence ID" value="OAG27282.1"/>
    <property type="molecule type" value="Genomic_DNA"/>
</dbReference>
<dbReference type="Pfam" id="PF14295">
    <property type="entry name" value="PAN_4"/>
    <property type="match status" value="1"/>
</dbReference>
<proteinExistence type="predicted"/>
<name>A0A177E7S8_9BACT</name>
<dbReference type="InterPro" id="IPR051836">
    <property type="entry name" value="Kremen_rcpt"/>
</dbReference>
<comment type="caution">
    <text evidence="8">The sequence shown here is derived from an EMBL/GenBank/DDBJ whole genome shotgun (WGS) entry which is preliminary data.</text>
</comment>
<keyword evidence="4" id="KW-1133">Transmembrane helix</keyword>
<feature type="domain" description="WSC" evidence="7">
    <location>
        <begin position="328"/>
        <end position="423"/>
    </location>
</feature>
<dbReference type="InterPro" id="IPR003609">
    <property type="entry name" value="Pan_app"/>
</dbReference>
<evidence type="ECO:0000313" key="8">
    <source>
        <dbReference type="EMBL" id="OAG27282.1"/>
    </source>
</evidence>
<evidence type="ECO:0000313" key="9">
    <source>
        <dbReference type="Proteomes" id="UP000076964"/>
    </source>
</evidence>
<reference evidence="8 9" key="1">
    <citation type="submission" date="2016-02" db="EMBL/GenBank/DDBJ databases">
        <title>Draft genome sequence of Thermodesulfatator sp. S606.</title>
        <authorList>
            <person name="Lai Q."/>
            <person name="Cao J."/>
            <person name="Dupont S."/>
            <person name="Shao Z."/>
            <person name="Jebbar M."/>
            <person name="Alain K."/>
        </authorList>
    </citation>
    <scope>NUCLEOTIDE SEQUENCE [LARGE SCALE GENOMIC DNA]</scope>
    <source>
        <strain evidence="8 9">S606</strain>
    </source>
</reference>
<organism evidence="8 9">
    <name type="scientific">Thermodesulfatator autotrophicus</name>
    <dbReference type="NCBI Taxonomy" id="1795632"/>
    <lineage>
        <taxon>Bacteria</taxon>
        <taxon>Pseudomonadati</taxon>
        <taxon>Thermodesulfobacteriota</taxon>
        <taxon>Thermodesulfobacteria</taxon>
        <taxon>Thermodesulfobacteriales</taxon>
        <taxon>Thermodesulfatatoraceae</taxon>
        <taxon>Thermodesulfatator</taxon>
    </lineage>
</organism>
<dbReference type="STRING" id="1795632.TH606_07695"/>
<dbReference type="PANTHER" id="PTHR24269:SF16">
    <property type="entry name" value="PROTEIN SLG1"/>
    <property type="match status" value="1"/>
</dbReference>
<evidence type="ECO:0000256" key="3">
    <source>
        <dbReference type="ARBA" id="ARBA00022729"/>
    </source>
</evidence>
<dbReference type="PANTHER" id="PTHR24269">
    <property type="entry name" value="KREMEN PROTEIN"/>
    <property type="match status" value="1"/>
</dbReference>